<evidence type="ECO:0000256" key="4">
    <source>
        <dbReference type="ARBA" id="ARBA00022692"/>
    </source>
</evidence>
<dbReference type="PANTHER" id="PTHR43302">
    <property type="entry name" value="TRANSPORTER ARSB-RELATED"/>
    <property type="match status" value="1"/>
</dbReference>
<feature type="transmembrane region" description="Helical" evidence="7">
    <location>
        <begin position="324"/>
        <end position="346"/>
    </location>
</feature>
<evidence type="ECO:0000256" key="5">
    <source>
        <dbReference type="ARBA" id="ARBA00022989"/>
    </source>
</evidence>
<dbReference type="InterPro" id="IPR004680">
    <property type="entry name" value="Cit_transptr-like_dom"/>
</dbReference>
<evidence type="ECO:0000313" key="10">
    <source>
        <dbReference type="Proteomes" id="UP000761380"/>
    </source>
</evidence>
<feature type="transmembrane region" description="Helical" evidence="7">
    <location>
        <begin position="262"/>
        <end position="283"/>
    </location>
</feature>
<sequence>MLYFVLDCWIEGSLFMLIYQKLRQNPDLAVALVFAVITSIIAPPAPSDILQRINLPLLGLLLFLMCIVAGLRLSGFFAAIFQHLFQGSASGRSLGRFFIFSCYFSSMFITNDVALIIFVPLAIMVFTEARRIRLMVPTVCWQTIAANLGSMLTPIGNPQNLFIYSHYNLEPLAFLSITAPIVLISGLAIYLATYTLNDCEVSLPAQPNTALPWKNILPLLILFTLCLLHVVHLLSFPLLAGFVLPALALLNYRLYREADYKLLLLFALLFIGVGNLSHIELFQSWPAKMLNGHEFWVSLLLSQVLSNVPATVLLASYTENYAPLLLGVNIGGLGTIIASMASVISFKAYLQTRFSKPSYYLLTFTGSNLAVLALLLLYYHFYMKYGSLISQQLYLSL</sequence>
<evidence type="ECO:0000256" key="2">
    <source>
        <dbReference type="ARBA" id="ARBA00022448"/>
    </source>
</evidence>
<comment type="caution">
    <text evidence="9">The sequence shown here is derived from an EMBL/GenBank/DDBJ whole genome shotgun (WGS) entry which is preliminary data.</text>
</comment>
<evidence type="ECO:0000256" key="7">
    <source>
        <dbReference type="SAM" id="Phobius"/>
    </source>
</evidence>
<evidence type="ECO:0000256" key="3">
    <source>
        <dbReference type="ARBA" id="ARBA00022475"/>
    </source>
</evidence>
<keyword evidence="5 7" id="KW-1133">Transmembrane helix</keyword>
<accession>A0A927ZY45</accession>
<dbReference type="GO" id="GO:0005886">
    <property type="term" value="C:plasma membrane"/>
    <property type="evidence" value="ECO:0007669"/>
    <property type="project" value="UniProtKB-SubCell"/>
</dbReference>
<feature type="transmembrane region" description="Helical" evidence="7">
    <location>
        <begin position="358"/>
        <end position="379"/>
    </location>
</feature>
<name>A0A927ZY45_SELRU</name>
<evidence type="ECO:0000259" key="8">
    <source>
        <dbReference type="Pfam" id="PF03600"/>
    </source>
</evidence>
<dbReference type="EMBL" id="SVBY01000062">
    <property type="protein sequence ID" value="MBE6093204.1"/>
    <property type="molecule type" value="Genomic_DNA"/>
</dbReference>
<feature type="transmembrane region" description="Helical" evidence="7">
    <location>
        <begin position="97"/>
        <end position="126"/>
    </location>
</feature>
<dbReference type="PANTHER" id="PTHR43302:SF5">
    <property type="entry name" value="TRANSPORTER ARSB-RELATED"/>
    <property type="match status" value="1"/>
</dbReference>
<feature type="domain" description="Citrate transporter-like" evidence="8">
    <location>
        <begin position="29"/>
        <end position="323"/>
    </location>
</feature>
<proteinExistence type="predicted"/>
<dbReference type="GO" id="GO:0055085">
    <property type="term" value="P:transmembrane transport"/>
    <property type="evidence" value="ECO:0007669"/>
    <property type="project" value="InterPro"/>
</dbReference>
<dbReference type="Pfam" id="PF03600">
    <property type="entry name" value="CitMHS"/>
    <property type="match status" value="1"/>
</dbReference>
<evidence type="ECO:0000313" key="9">
    <source>
        <dbReference type="EMBL" id="MBE6093204.1"/>
    </source>
</evidence>
<organism evidence="9 10">
    <name type="scientific">Selenomonas ruminantium</name>
    <dbReference type="NCBI Taxonomy" id="971"/>
    <lineage>
        <taxon>Bacteria</taxon>
        <taxon>Bacillati</taxon>
        <taxon>Bacillota</taxon>
        <taxon>Negativicutes</taxon>
        <taxon>Selenomonadales</taxon>
        <taxon>Selenomonadaceae</taxon>
        <taxon>Selenomonas</taxon>
    </lineage>
</organism>
<evidence type="ECO:0000256" key="1">
    <source>
        <dbReference type="ARBA" id="ARBA00004651"/>
    </source>
</evidence>
<feature type="transmembrane region" description="Helical" evidence="7">
    <location>
        <begin position="172"/>
        <end position="197"/>
    </location>
</feature>
<protein>
    <submittedName>
        <fullName evidence="9">Citrate transporter</fullName>
    </submittedName>
</protein>
<keyword evidence="6 7" id="KW-0472">Membrane</keyword>
<keyword evidence="2" id="KW-0813">Transport</keyword>
<dbReference type="Proteomes" id="UP000761380">
    <property type="component" value="Unassembled WGS sequence"/>
</dbReference>
<feature type="transmembrane region" description="Helical" evidence="7">
    <location>
        <begin position="217"/>
        <end position="250"/>
    </location>
</feature>
<keyword evidence="4 7" id="KW-0812">Transmembrane</keyword>
<keyword evidence="3" id="KW-1003">Cell membrane</keyword>
<dbReference type="AlphaFoldDB" id="A0A927ZY45"/>
<feature type="transmembrane region" description="Helical" evidence="7">
    <location>
        <begin position="57"/>
        <end position="85"/>
    </location>
</feature>
<feature type="transmembrane region" description="Helical" evidence="7">
    <location>
        <begin position="295"/>
        <end position="317"/>
    </location>
</feature>
<comment type="subcellular location">
    <subcellularLocation>
        <location evidence="1">Cell membrane</location>
        <topology evidence="1">Multi-pass membrane protein</topology>
    </subcellularLocation>
</comment>
<gene>
    <name evidence="9" type="ORF">E7201_08595</name>
</gene>
<evidence type="ECO:0000256" key="6">
    <source>
        <dbReference type="ARBA" id="ARBA00023136"/>
    </source>
</evidence>
<feature type="transmembrane region" description="Helical" evidence="7">
    <location>
        <begin position="28"/>
        <end position="45"/>
    </location>
</feature>
<reference evidence="9" key="1">
    <citation type="submission" date="2019-04" db="EMBL/GenBank/DDBJ databases">
        <title>Evolution of Biomass-Degrading Anaerobic Consortia Revealed by Metagenomics.</title>
        <authorList>
            <person name="Peng X."/>
        </authorList>
    </citation>
    <scope>NUCLEOTIDE SEQUENCE</scope>
    <source>
        <strain evidence="9">SIG240</strain>
    </source>
</reference>